<evidence type="ECO:0000313" key="1">
    <source>
        <dbReference type="EMBL" id="GGH99902.1"/>
    </source>
</evidence>
<name>A0ABQ2AYU3_9MICC</name>
<accession>A0ABQ2AYU3</accession>
<reference evidence="2" key="1">
    <citation type="journal article" date="2019" name="Int. J. Syst. Evol. Microbiol.">
        <title>The Global Catalogue of Microorganisms (GCM) 10K type strain sequencing project: providing services to taxonomists for standard genome sequencing and annotation.</title>
        <authorList>
            <consortium name="The Broad Institute Genomics Platform"/>
            <consortium name="The Broad Institute Genome Sequencing Center for Infectious Disease"/>
            <person name="Wu L."/>
            <person name="Ma J."/>
        </authorList>
    </citation>
    <scope>NUCLEOTIDE SEQUENCE [LARGE SCALE GENOMIC DNA]</scope>
    <source>
        <strain evidence="2">CGMCC 1.12778</strain>
    </source>
</reference>
<comment type="caution">
    <text evidence="1">The sequence shown here is derived from an EMBL/GenBank/DDBJ whole genome shotgun (WGS) entry which is preliminary data.</text>
</comment>
<dbReference type="Proteomes" id="UP000643279">
    <property type="component" value="Unassembled WGS sequence"/>
</dbReference>
<evidence type="ECO:0000313" key="2">
    <source>
        <dbReference type="Proteomes" id="UP000643279"/>
    </source>
</evidence>
<keyword evidence="2" id="KW-1185">Reference proteome</keyword>
<proteinExistence type="predicted"/>
<dbReference type="EMBL" id="BMFW01000023">
    <property type="protein sequence ID" value="GGH99902.1"/>
    <property type="molecule type" value="Genomic_DNA"/>
</dbReference>
<sequence>MVGGSGTAGGWGRLYGPLTCEVFWGAELMFGAALGLSLGRESLTAIGGSGLAGADSRGVDVTVTVGAGATLGAAHAASSDTMTARGTRVCFEFISPHFVPKAPS</sequence>
<gene>
    <name evidence="1" type="ORF">GCM10007170_35820</name>
</gene>
<organism evidence="1 2">
    <name type="scientific">Arthrobacter liuii</name>
    <dbReference type="NCBI Taxonomy" id="1476996"/>
    <lineage>
        <taxon>Bacteria</taxon>
        <taxon>Bacillati</taxon>
        <taxon>Actinomycetota</taxon>
        <taxon>Actinomycetes</taxon>
        <taxon>Micrococcales</taxon>
        <taxon>Micrococcaceae</taxon>
        <taxon>Arthrobacter</taxon>
    </lineage>
</organism>
<protein>
    <submittedName>
        <fullName evidence="1">Uncharacterized protein</fullName>
    </submittedName>
</protein>